<evidence type="ECO:0000313" key="3">
    <source>
        <dbReference type="EMBL" id="MBB3968429.1"/>
    </source>
</evidence>
<dbReference type="Proteomes" id="UP000297248">
    <property type="component" value="Unassembled WGS sequence"/>
</dbReference>
<keyword evidence="3" id="KW-0131">Cell cycle</keyword>
<dbReference type="InterPro" id="IPR007730">
    <property type="entry name" value="SPOR-like_dom"/>
</dbReference>
<keyword evidence="3" id="KW-0132">Cell division</keyword>
<dbReference type="GO" id="GO:0042834">
    <property type="term" value="F:peptidoglycan binding"/>
    <property type="evidence" value="ECO:0007669"/>
    <property type="project" value="InterPro"/>
</dbReference>
<protein>
    <submittedName>
        <fullName evidence="3">Cell division protein FtsN</fullName>
    </submittedName>
    <submittedName>
        <fullName evidence="4">SPOR domain-containing protein</fullName>
    </submittedName>
</protein>
<reference evidence="4 5" key="1">
    <citation type="journal article" date="2016" name="Int. J. Syst. Evol. Microbiol.">
        <title>Proposal of Mucilaginibacter phyllosphaerae sp. nov. isolated from the phyllosphere of Galium album.</title>
        <authorList>
            <person name="Aydogan E.L."/>
            <person name="Busse H.J."/>
            <person name="Moser G."/>
            <person name="Muller C."/>
            <person name="Kampfer P."/>
            <person name="Glaeser S.P."/>
        </authorList>
    </citation>
    <scope>NUCLEOTIDE SEQUENCE [LARGE SCALE GENOMIC DNA]</scope>
    <source>
        <strain evidence="4 5">PP-F2FG21</strain>
    </source>
</reference>
<feature type="domain" description="SPOR" evidence="2">
    <location>
        <begin position="289"/>
        <end position="368"/>
    </location>
</feature>
<keyword evidence="1" id="KW-0812">Transmembrane</keyword>
<gene>
    <name evidence="4" type="ORF">E2R65_08020</name>
    <name evidence="3" type="ORF">GGR35_001021</name>
</gene>
<organism evidence="4 5">
    <name type="scientific">Mucilaginibacter phyllosphaerae</name>
    <dbReference type="NCBI Taxonomy" id="1812349"/>
    <lineage>
        <taxon>Bacteria</taxon>
        <taxon>Pseudomonadati</taxon>
        <taxon>Bacteroidota</taxon>
        <taxon>Sphingobacteriia</taxon>
        <taxon>Sphingobacteriales</taxon>
        <taxon>Sphingobacteriaceae</taxon>
        <taxon>Mucilaginibacter</taxon>
    </lineage>
</organism>
<reference evidence="3 6" key="3">
    <citation type="submission" date="2020-08" db="EMBL/GenBank/DDBJ databases">
        <title>Genomic Encyclopedia of Type Strains, Phase IV (KMG-IV): sequencing the most valuable type-strain genomes for metagenomic binning, comparative biology and taxonomic classification.</title>
        <authorList>
            <person name="Goeker M."/>
        </authorList>
    </citation>
    <scope>NUCLEOTIDE SEQUENCE [LARGE SCALE GENOMIC DNA]</scope>
    <source>
        <strain evidence="3 6">DSM 100995</strain>
    </source>
</reference>
<comment type="caution">
    <text evidence="4">The sequence shown here is derived from an EMBL/GenBank/DDBJ whole genome shotgun (WGS) entry which is preliminary data.</text>
</comment>
<reference evidence="4" key="2">
    <citation type="submission" date="2019-03" db="EMBL/GenBank/DDBJ databases">
        <authorList>
            <person name="Yan Y.-Q."/>
            <person name="Du Z.-J."/>
        </authorList>
    </citation>
    <scope>NUCLEOTIDE SEQUENCE</scope>
    <source>
        <strain evidence="4">PP-F2FG21</strain>
    </source>
</reference>
<dbReference type="InterPro" id="IPR036680">
    <property type="entry name" value="SPOR-like_sf"/>
</dbReference>
<sequence length="372" mass="41586">MDVGNFISELLAQQGEVNVPGLGYFAHTRNNGHYNEQQAILYPPAYHVQFDPEFTDDQILAQHIADRKNISLASSKYFTEKYINNIKLQAQDAEIPMADLGWFYTEDDQLYFRANTSTNTDPDFFGYQPITLPKLGAARAEETPAAYEPAQEYAAPVAIPQPQKQQEQPPEGYRYETDEEHEEHLIRLVRKRKITSTLVFVTLTLLLTALVIYLVNRYDPTIFNRDTNKVKVTKTEPVINAKVTPIEIEDTTAKDTVKTAVNTDSLTVAAKAAPVTDTAAKIKAPVNNTITGPRYEILAGAFYTAAKAKLEIQKYEKMGFEAYIADGVPGKKVNVSLGTFKTKAEANAAFDKIIKTGKIKPKDVYVLPVNIR</sequence>
<dbReference type="RefSeq" id="WP_134335957.1">
    <property type="nucleotide sequence ID" value="NZ_BMCZ01000004.1"/>
</dbReference>
<dbReference type="Gene3D" id="3.30.70.1070">
    <property type="entry name" value="Sporulation related repeat"/>
    <property type="match status" value="1"/>
</dbReference>
<dbReference type="GO" id="GO:0051301">
    <property type="term" value="P:cell division"/>
    <property type="evidence" value="ECO:0007669"/>
    <property type="project" value="UniProtKB-KW"/>
</dbReference>
<evidence type="ECO:0000313" key="5">
    <source>
        <dbReference type="Proteomes" id="UP000297248"/>
    </source>
</evidence>
<keyword evidence="6" id="KW-1185">Reference proteome</keyword>
<evidence type="ECO:0000313" key="4">
    <source>
        <dbReference type="EMBL" id="TEW67923.1"/>
    </source>
</evidence>
<name>A0A4Y8AGS6_9SPHI</name>
<feature type="transmembrane region" description="Helical" evidence="1">
    <location>
        <begin position="194"/>
        <end position="215"/>
    </location>
</feature>
<dbReference type="Pfam" id="PF05036">
    <property type="entry name" value="SPOR"/>
    <property type="match status" value="1"/>
</dbReference>
<dbReference type="EMBL" id="JACIEG010000002">
    <property type="protein sequence ID" value="MBB3968429.1"/>
    <property type="molecule type" value="Genomic_DNA"/>
</dbReference>
<proteinExistence type="predicted"/>
<dbReference type="AlphaFoldDB" id="A0A4Y8AGS6"/>
<evidence type="ECO:0000256" key="1">
    <source>
        <dbReference type="SAM" id="Phobius"/>
    </source>
</evidence>
<dbReference type="InterPro" id="IPR040495">
    <property type="entry name" value="HU-CCDC81_bac_1"/>
</dbReference>
<keyword evidence="1" id="KW-0472">Membrane</keyword>
<dbReference type="OrthoDB" id="653949at2"/>
<accession>A0A4Y8AGS6</accession>
<dbReference type="EMBL" id="SNQG01000002">
    <property type="protein sequence ID" value="TEW67923.1"/>
    <property type="molecule type" value="Genomic_DNA"/>
</dbReference>
<dbReference type="PROSITE" id="PS51724">
    <property type="entry name" value="SPOR"/>
    <property type="match status" value="1"/>
</dbReference>
<evidence type="ECO:0000259" key="2">
    <source>
        <dbReference type="PROSITE" id="PS51724"/>
    </source>
</evidence>
<dbReference type="Pfam" id="PF18174">
    <property type="entry name" value="HU-CCDC81_bac_1"/>
    <property type="match status" value="1"/>
</dbReference>
<dbReference type="Proteomes" id="UP000583101">
    <property type="component" value="Unassembled WGS sequence"/>
</dbReference>
<dbReference type="SUPFAM" id="SSF110997">
    <property type="entry name" value="Sporulation related repeat"/>
    <property type="match status" value="1"/>
</dbReference>
<evidence type="ECO:0000313" key="6">
    <source>
        <dbReference type="Proteomes" id="UP000583101"/>
    </source>
</evidence>
<keyword evidence="1" id="KW-1133">Transmembrane helix</keyword>